<dbReference type="InterPro" id="IPR008930">
    <property type="entry name" value="Terpenoid_cyclase/PrenylTrfase"/>
</dbReference>
<organism evidence="1">
    <name type="scientific">Oceaniferula spumae</name>
    <dbReference type="NCBI Taxonomy" id="2979115"/>
    <lineage>
        <taxon>Bacteria</taxon>
        <taxon>Pseudomonadati</taxon>
        <taxon>Verrucomicrobiota</taxon>
        <taxon>Verrucomicrobiia</taxon>
        <taxon>Verrucomicrobiales</taxon>
        <taxon>Verrucomicrobiaceae</taxon>
        <taxon>Oceaniferula</taxon>
    </lineage>
</organism>
<name>A0AAT9FRU3_9BACT</name>
<dbReference type="KEGG" id="osu:NT6N_36540"/>
<evidence type="ECO:0008006" key="2">
    <source>
        <dbReference type="Google" id="ProtNLM"/>
    </source>
</evidence>
<proteinExistence type="predicted"/>
<dbReference type="Gene3D" id="1.50.10.20">
    <property type="match status" value="1"/>
</dbReference>
<dbReference type="SUPFAM" id="SSF48239">
    <property type="entry name" value="Terpenoid cyclases/Protein prenyltransferases"/>
    <property type="match status" value="1"/>
</dbReference>
<gene>
    <name evidence="1" type="ORF">NT6N_36540</name>
</gene>
<protein>
    <recommendedName>
        <fullName evidence="2">Cycloartenol synthase</fullName>
    </recommendedName>
</protein>
<reference evidence="1" key="1">
    <citation type="submission" date="2024-07" db="EMBL/GenBank/DDBJ databases">
        <title>Complete genome sequence of Verrucomicrobiaceae bacterium NT6N.</title>
        <authorList>
            <person name="Huang C."/>
            <person name="Takami H."/>
            <person name="Hamasaki K."/>
        </authorList>
    </citation>
    <scope>NUCLEOTIDE SEQUENCE</scope>
    <source>
        <strain evidence="1">NT6N</strain>
    </source>
</reference>
<accession>A0AAT9FRU3</accession>
<dbReference type="AlphaFoldDB" id="A0AAT9FRU3"/>
<sequence length="399" mass="43452">MEKVTLSSIKIPNAMKIINSLISMSLLGSLSLSAQTDKDSYLSIKKEIAVAIDKGNAYLKSKQAADGHWDEEKFPAITALAATAALRAPSYEKSPHIDKSLSYLLKLQKEDGGIYNAGHGVYNTATSIVAFVATGEKSYHPAILKGRAYLINQQTDLGEKAITDESSDGGIGYGGNPPRSDMSNTHLALEALRLSRAIAQDDANGKQPELNWDAAITFISRVQNLKATNDQPNVSNDGSFNYAPAETKATELNINPDGSKTMRGYGSMSYAGLLSMIYAELDNKDPRVVAVKKWLGENYTVKENPGLATKADPELGQQGVYYYLHAMAKALAAANIDTLPLKNGQEADWRKDIARELLTKQKGDGSWVNDNGRWMENNSVLVTTYAVLTLEQIYHSIPE</sequence>
<evidence type="ECO:0000313" key="1">
    <source>
        <dbReference type="EMBL" id="BDS08614.1"/>
    </source>
</evidence>
<dbReference type="EMBL" id="AP026866">
    <property type="protein sequence ID" value="BDS08614.1"/>
    <property type="molecule type" value="Genomic_DNA"/>
</dbReference>